<keyword evidence="3" id="KW-0597">Phosphoprotein</keyword>
<feature type="transmembrane region" description="Helical" evidence="17">
    <location>
        <begin position="254"/>
        <end position="278"/>
    </location>
</feature>
<dbReference type="SMART" id="SM01381">
    <property type="entry name" value="7TM_GPCR_Srsx"/>
    <property type="match status" value="1"/>
</dbReference>
<proteinExistence type="inferred from homology"/>
<feature type="transmembrane region" description="Helical" evidence="17">
    <location>
        <begin position="207"/>
        <end position="226"/>
    </location>
</feature>
<reference evidence="19" key="4">
    <citation type="submission" date="2025-09" db="UniProtKB">
        <authorList>
            <consortium name="Ensembl"/>
        </authorList>
    </citation>
    <scope>IDENTIFICATION</scope>
</reference>
<dbReference type="PRINTS" id="PR00237">
    <property type="entry name" value="GPCRRHODOPSN"/>
</dbReference>
<name>A0A3B1JUB7_ASTMX</name>
<accession>A0A3B1JUB7</accession>
<dbReference type="GO" id="GO:0008188">
    <property type="term" value="F:neuropeptide receptor activity"/>
    <property type="evidence" value="ECO:0007669"/>
    <property type="project" value="TreeGrafter"/>
</dbReference>
<dbReference type="PRINTS" id="PR00358">
    <property type="entry name" value="BOMBESINR"/>
</dbReference>
<dbReference type="GeneID" id="103030830"/>
<reference evidence="19" key="3">
    <citation type="submission" date="2025-08" db="UniProtKB">
        <authorList>
            <consortium name="Ensembl"/>
        </authorList>
    </citation>
    <scope>IDENTIFICATION</scope>
</reference>
<dbReference type="PANTHER" id="PTHR45695:SF7">
    <property type="entry name" value="GASTRIN-RELEASING PEPTIDE RECEPTOR"/>
    <property type="match status" value="1"/>
</dbReference>
<evidence type="ECO:0000313" key="19">
    <source>
        <dbReference type="Ensembl" id="ENSAMXP00000046007.1"/>
    </source>
</evidence>
<dbReference type="STRING" id="7994.ENSAMXP00000046007"/>
<dbReference type="InterPro" id="IPR017452">
    <property type="entry name" value="GPCR_Rhodpsn_7TM"/>
</dbReference>
<dbReference type="PANTHER" id="PTHR45695">
    <property type="entry name" value="LEUCOKININ RECEPTOR-RELATED"/>
    <property type="match status" value="1"/>
</dbReference>
<keyword evidence="6 16" id="KW-0297">G-protein coupled receptor</keyword>
<evidence type="ECO:0000256" key="1">
    <source>
        <dbReference type="ARBA" id="ARBA00004651"/>
    </source>
</evidence>
<dbReference type="FunCoup" id="A0A3B1JUB7">
    <property type="interactions" value="604"/>
</dbReference>
<feature type="transmembrane region" description="Helical" evidence="17">
    <location>
        <begin position="290"/>
        <end position="317"/>
    </location>
</feature>
<evidence type="ECO:0000256" key="11">
    <source>
        <dbReference type="ARBA" id="ARBA00023180"/>
    </source>
</evidence>
<feature type="domain" description="G-protein coupled receptors family 1 profile" evidence="18">
    <location>
        <begin position="49"/>
        <end position="314"/>
    </location>
</feature>
<feature type="transmembrane region" description="Helical" evidence="17">
    <location>
        <begin position="149"/>
        <end position="170"/>
    </location>
</feature>
<feature type="transmembrane region" description="Helical" evidence="17">
    <location>
        <begin position="66"/>
        <end position="84"/>
    </location>
</feature>
<dbReference type="InterPro" id="IPR000276">
    <property type="entry name" value="GPCR_Rhodpsn"/>
</dbReference>
<evidence type="ECO:0000256" key="17">
    <source>
        <dbReference type="SAM" id="Phobius"/>
    </source>
</evidence>
<comment type="subcellular location">
    <subcellularLocation>
        <location evidence="1">Cell membrane</location>
        <topology evidence="1">Multi-pass membrane protein</topology>
    </subcellularLocation>
</comment>
<dbReference type="Ensembl" id="ENSAMXT00000035725.1">
    <property type="protein sequence ID" value="ENSAMXP00000046007.1"/>
    <property type="gene ID" value="ENSAMXG00000033284.1"/>
</dbReference>
<evidence type="ECO:0000256" key="12">
    <source>
        <dbReference type="ARBA" id="ARBA00023224"/>
    </source>
</evidence>
<keyword evidence="13" id="KW-0449">Lipoprotein</keyword>
<evidence type="ECO:0000256" key="14">
    <source>
        <dbReference type="ARBA" id="ARBA00073996"/>
    </source>
</evidence>
<reference evidence="20" key="1">
    <citation type="submission" date="2013-03" db="EMBL/GenBank/DDBJ databases">
        <authorList>
            <person name="Jeffery W."/>
            <person name="Warren W."/>
            <person name="Wilson R.K."/>
        </authorList>
    </citation>
    <scope>NUCLEOTIDE SEQUENCE</scope>
    <source>
        <strain evidence="20">female</strain>
    </source>
</reference>
<keyword evidence="10 16" id="KW-0675">Receptor</keyword>
<comment type="similarity">
    <text evidence="16">Belongs to the G-protein coupled receptor 1 family.</text>
</comment>
<feature type="transmembrane region" description="Helical" evidence="17">
    <location>
        <begin position="107"/>
        <end position="128"/>
    </location>
</feature>
<keyword evidence="7 17" id="KW-0472">Membrane</keyword>
<dbReference type="PROSITE" id="PS00237">
    <property type="entry name" value="G_PROTEIN_RECEP_F1_1"/>
    <property type="match status" value="1"/>
</dbReference>
<dbReference type="GO" id="GO:0005886">
    <property type="term" value="C:plasma membrane"/>
    <property type="evidence" value="ECO:0007669"/>
    <property type="project" value="UniProtKB-SubCell"/>
</dbReference>
<dbReference type="RefSeq" id="XP_007259460.1">
    <property type="nucleotide sequence ID" value="XM_007259398.3"/>
</dbReference>
<evidence type="ECO:0000256" key="7">
    <source>
        <dbReference type="ARBA" id="ARBA00023136"/>
    </source>
</evidence>
<dbReference type="AlphaFoldDB" id="A0A3B1JUB7"/>
<keyword evidence="11" id="KW-0325">Glycoprotein</keyword>
<reference evidence="20" key="2">
    <citation type="journal article" date="2014" name="Nat. Commun.">
        <title>The cavefish genome reveals candidate genes for eye loss.</title>
        <authorList>
            <person name="McGaugh S.E."/>
            <person name="Gross J.B."/>
            <person name="Aken B."/>
            <person name="Blin M."/>
            <person name="Borowsky R."/>
            <person name="Chalopin D."/>
            <person name="Hinaux H."/>
            <person name="Jeffery W.R."/>
            <person name="Keene A."/>
            <person name="Ma L."/>
            <person name="Minx P."/>
            <person name="Murphy D."/>
            <person name="O'Quin K.E."/>
            <person name="Retaux S."/>
            <person name="Rohner N."/>
            <person name="Searle S.M."/>
            <person name="Stahl B.A."/>
            <person name="Tabin C."/>
            <person name="Volff J.N."/>
            <person name="Yoshizawa M."/>
            <person name="Warren W.C."/>
        </authorList>
    </citation>
    <scope>NUCLEOTIDE SEQUENCE [LARGE SCALE GENOMIC DNA]</scope>
    <source>
        <strain evidence="20">female</strain>
    </source>
</reference>
<evidence type="ECO:0000256" key="2">
    <source>
        <dbReference type="ARBA" id="ARBA00022475"/>
    </source>
</evidence>
<keyword evidence="9" id="KW-1015">Disulfide bond</keyword>
<keyword evidence="12 16" id="KW-0807">Transducer</keyword>
<evidence type="ECO:0000256" key="4">
    <source>
        <dbReference type="ARBA" id="ARBA00022692"/>
    </source>
</evidence>
<keyword evidence="20" id="KW-1185">Reference proteome</keyword>
<dbReference type="GeneTree" id="ENSGT01150000286942"/>
<evidence type="ECO:0000256" key="8">
    <source>
        <dbReference type="ARBA" id="ARBA00023139"/>
    </source>
</evidence>
<feature type="transmembrane region" description="Helical" evidence="17">
    <location>
        <begin position="33"/>
        <end position="54"/>
    </location>
</feature>
<keyword evidence="8" id="KW-0564">Palmitate</keyword>
<evidence type="ECO:0000256" key="15">
    <source>
        <dbReference type="ARBA" id="ARBA00077781"/>
    </source>
</evidence>
<evidence type="ECO:0000313" key="20">
    <source>
        <dbReference type="Proteomes" id="UP000018467"/>
    </source>
</evidence>
<dbReference type="FunFam" id="1.20.1070.10:FF:000122">
    <property type="entry name" value="Gastrin-releasing peptide receptor"/>
    <property type="match status" value="1"/>
</dbReference>
<dbReference type="PROSITE" id="PS50262">
    <property type="entry name" value="G_PROTEIN_RECEP_F1_2"/>
    <property type="match status" value="1"/>
</dbReference>
<dbReference type="Proteomes" id="UP000018467">
    <property type="component" value="Unassembled WGS sequence"/>
</dbReference>
<protein>
    <recommendedName>
        <fullName evidence="14">Gastrin-releasing peptide receptor</fullName>
    </recommendedName>
    <alternativeName>
        <fullName evidence="15">GRP-preferring bombesin receptor</fullName>
    </alternativeName>
</protein>
<dbReference type="InParanoid" id="A0A3B1JUB7"/>
<evidence type="ECO:0000259" key="18">
    <source>
        <dbReference type="PROSITE" id="PS50262"/>
    </source>
</evidence>
<dbReference type="InterPro" id="IPR001556">
    <property type="entry name" value="Bombsn_rcpt-like"/>
</dbReference>
<evidence type="ECO:0000256" key="3">
    <source>
        <dbReference type="ARBA" id="ARBA00022553"/>
    </source>
</evidence>
<dbReference type="SUPFAM" id="SSF81321">
    <property type="entry name" value="Family A G protein-coupled receptor-like"/>
    <property type="match status" value="1"/>
</dbReference>
<dbReference type="Pfam" id="PF00001">
    <property type="entry name" value="7tm_1"/>
    <property type="match status" value="1"/>
</dbReference>
<keyword evidence="2" id="KW-1003">Cell membrane</keyword>
<dbReference type="InterPro" id="IPR001966">
    <property type="entry name" value="Gastrin_pep_rcpt"/>
</dbReference>
<evidence type="ECO:0000256" key="9">
    <source>
        <dbReference type="ARBA" id="ARBA00023157"/>
    </source>
</evidence>
<keyword evidence="4 16" id="KW-0812">Transmembrane</keyword>
<keyword evidence="5 17" id="KW-1133">Transmembrane helix</keyword>
<dbReference type="OrthoDB" id="10049706at2759"/>
<dbReference type="PRINTS" id="PR00640">
    <property type="entry name" value="GASTRINRELPR"/>
</dbReference>
<evidence type="ECO:0000256" key="10">
    <source>
        <dbReference type="ARBA" id="ARBA00023170"/>
    </source>
</evidence>
<evidence type="ECO:0000256" key="6">
    <source>
        <dbReference type="ARBA" id="ARBA00023040"/>
    </source>
</evidence>
<dbReference type="KEGG" id="amex:103030830"/>
<evidence type="ECO:0000256" key="16">
    <source>
        <dbReference type="RuleBase" id="RU000688"/>
    </source>
</evidence>
<dbReference type="CTD" id="2925"/>
<organism evidence="19 20">
    <name type="scientific">Astyanax mexicanus</name>
    <name type="common">Blind cave fish</name>
    <name type="synonym">Astyanax fasciatus mexicanus</name>
    <dbReference type="NCBI Taxonomy" id="7994"/>
    <lineage>
        <taxon>Eukaryota</taxon>
        <taxon>Metazoa</taxon>
        <taxon>Chordata</taxon>
        <taxon>Craniata</taxon>
        <taxon>Vertebrata</taxon>
        <taxon>Euteleostomi</taxon>
        <taxon>Actinopterygii</taxon>
        <taxon>Neopterygii</taxon>
        <taxon>Teleostei</taxon>
        <taxon>Ostariophysi</taxon>
        <taxon>Characiformes</taxon>
        <taxon>Characoidei</taxon>
        <taxon>Acestrorhamphidae</taxon>
        <taxon>Acestrorhamphinae</taxon>
        <taxon>Astyanax</taxon>
    </lineage>
</organism>
<evidence type="ECO:0000256" key="5">
    <source>
        <dbReference type="ARBA" id="ARBA00022989"/>
    </source>
</evidence>
<evidence type="ECO:0000256" key="13">
    <source>
        <dbReference type="ARBA" id="ARBA00023288"/>
    </source>
</evidence>
<dbReference type="Gene3D" id="1.20.1070.10">
    <property type="entry name" value="Rhodopsin 7-helix transmembrane proteins"/>
    <property type="match status" value="1"/>
</dbReference>
<sequence length="378" mass="41833">MSLEEPLLILNESWERGSAPAAAGSSSPLHAGIFIAAVYALIIVVGLVGNVTLIRTFCTAKTMRNVPNLFMSSLAFGDVLLLVTCPPVDASRYLADRWLFGRLGCKLIPFIQLTSVGVSVFTLTALAADRYKAIVKPMDIPTSHATAKICLRASGIWFLSMVLAIPEAVFSDLHTFHIPQTNETFKTCAPYPHEGDLHPKIHSMTSFLIFYIIPLFIISVYYFFIARSLVQSAVNMPVEGNVALRRQIESRKRLAKTVLVFVGLFAVCWLPSHVIYLYRSYHYSEVDTSMSHFIASVCARILAFSNSCVNPFALYLLSKSFQKQFNKQLCCCCPPLSRRGNSRARGNTHLSSMKSTQNHTVASFSLANGNNAYHEGCV</sequence>